<reference evidence="1 2" key="1">
    <citation type="journal article" date="2019" name="Nat. Med.">
        <title>A library of human gut bacterial isolates paired with longitudinal multiomics data enables mechanistic microbiome research.</title>
        <authorList>
            <person name="Poyet M."/>
            <person name="Groussin M."/>
            <person name="Gibbons S.M."/>
            <person name="Avila-Pacheco J."/>
            <person name="Jiang X."/>
            <person name="Kearney S.M."/>
            <person name="Perrotta A.R."/>
            <person name="Berdy B."/>
            <person name="Zhao S."/>
            <person name="Lieberman T.D."/>
            <person name="Swanson P.K."/>
            <person name="Smith M."/>
            <person name="Roesemann S."/>
            <person name="Alexander J.E."/>
            <person name="Rich S.A."/>
            <person name="Livny J."/>
            <person name="Vlamakis H."/>
            <person name="Clish C."/>
            <person name="Bullock K."/>
            <person name="Deik A."/>
            <person name="Scott J."/>
            <person name="Pierce K.A."/>
            <person name="Xavier R.J."/>
            <person name="Alm E.J."/>
        </authorList>
    </citation>
    <scope>NUCLEOTIDE SEQUENCE [LARGE SCALE GENOMIC DNA]</scope>
    <source>
        <strain evidence="1 2">BIOML-A156</strain>
    </source>
</reference>
<protein>
    <submittedName>
        <fullName evidence="1">DUF4302 domain-containing protein</fullName>
    </submittedName>
</protein>
<comment type="caution">
    <text evidence="1">The sequence shown here is derived from an EMBL/GenBank/DDBJ whole genome shotgun (WGS) entry which is preliminary data.</text>
</comment>
<evidence type="ECO:0000313" key="2">
    <source>
        <dbReference type="Proteomes" id="UP000488521"/>
    </source>
</evidence>
<sequence>MIMKKYINILFLLSLFLYSCQNTEIDELFDQSPEERVTAQLEQMRNELINTTYGWTVYYRYANLKNENYFNIIFKEEGKAVINYPMADGTVGSETTTYTLRYTQQIDLIFDTYSILASIVGNAGGDFRFEFDKREDSKIYFNTRNDATEGQGILELSKTSTAEEYPDLVALQAKMVDNPAKSFYRILSLDNGRKYLMNVLSMKLAWLEWTTADEIFREKYQLVATEEGFRLETPIQADDISITKFIAQEDGSFEAWSETNKVGTLDYGLKPFNYPNSLAMLLDESAQYFYIAEQYSQTFTALIDELKIADPSYTHLQFYLGGGFIAYFRSNASVRWMQYGMEFQFAADAIKMSFDGRVSSGADDYLDLALQSFLQIHNKSFTIVPRDGLFYLVQDQNPTIWLILQPQ</sequence>
<dbReference type="PROSITE" id="PS51257">
    <property type="entry name" value="PROKAR_LIPOPROTEIN"/>
    <property type="match status" value="1"/>
</dbReference>
<dbReference type="Proteomes" id="UP000488521">
    <property type="component" value="Unassembled WGS sequence"/>
</dbReference>
<dbReference type="Pfam" id="PF14135">
    <property type="entry name" value="DUF4302"/>
    <property type="match status" value="1"/>
</dbReference>
<accession>A0A6I0S723</accession>
<name>A0A6I0S723_BACT4</name>
<evidence type="ECO:0000313" key="1">
    <source>
        <dbReference type="EMBL" id="KAB4473634.1"/>
    </source>
</evidence>
<organism evidence="1 2">
    <name type="scientific">Bacteroides thetaiotaomicron</name>
    <dbReference type="NCBI Taxonomy" id="818"/>
    <lineage>
        <taxon>Bacteria</taxon>
        <taxon>Pseudomonadati</taxon>
        <taxon>Bacteroidota</taxon>
        <taxon>Bacteroidia</taxon>
        <taxon>Bacteroidales</taxon>
        <taxon>Bacteroidaceae</taxon>
        <taxon>Bacteroides</taxon>
    </lineage>
</organism>
<dbReference type="EMBL" id="WCRS01000007">
    <property type="protein sequence ID" value="KAB4473634.1"/>
    <property type="molecule type" value="Genomic_DNA"/>
</dbReference>
<dbReference type="InterPro" id="IPR025396">
    <property type="entry name" value="DUF4302"/>
</dbReference>
<dbReference type="AlphaFoldDB" id="A0A6I0S723"/>
<proteinExistence type="predicted"/>
<gene>
    <name evidence="1" type="ORF">GAN59_12335</name>
</gene>